<protein>
    <recommendedName>
        <fullName evidence="4">Carboxypeptidase regulatory-like domain-containing protein</fullName>
    </recommendedName>
</protein>
<organism evidence="2 3">
    <name type="scientific">Longimicrobium terrae</name>
    <dbReference type="NCBI Taxonomy" id="1639882"/>
    <lineage>
        <taxon>Bacteria</taxon>
        <taxon>Pseudomonadati</taxon>
        <taxon>Gemmatimonadota</taxon>
        <taxon>Longimicrobiia</taxon>
        <taxon>Longimicrobiales</taxon>
        <taxon>Longimicrobiaceae</taxon>
        <taxon>Longimicrobium</taxon>
    </lineage>
</organism>
<evidence type="ECO:0000313" key="2">
    <source>
        <dbReference type="EMBL" id="MBB6071467.1"/>
    </source>
</evidence>
<feature type="signal peptide" evidence="1">
    <location>
        <begin position="1"/>
        <end position="24"/>
    </location>
</feature>
<gene>
    <name evidence="2" type="ORF">HNQ61_003091</name>
</gene>
<proteinExistence type="predicted"/>
<feature type="chain" id="PRO_5032595503" description="Carboxypeptidase regulatory-like domain-containing protein" evidence="1">
    <location>
        <begin position="25"/>
        <end position="138"/>
    </location>
</feature>
<name>A0A841H0E4_9BACT</name>
<keyword evidence="3" id="KW-1185">Reference proteome</keyword>
<dbReference type="Proteomes" id="UP000582837">
    <property type="component" value="Unassembled WGS sequence"/>
</dbReference>
<dbReference type="RefSeq" id="WP_170036625.1">
    <property type="nucleotide sequence ID" value="NZ_JABDTL010000002.1"/>
</dbReference>
<accession>A0A841H0E4</accession>
<evidence type="ECO:0008006" key="4">
    <source>
        <dbReference type="Google" id="ProtNLM"/>
    </source>
</evidence>
<reference evidence="2 3" key="1">
    <citation type="submission" date="2020-08" db="EMBL/GenBank/DDBJ databases">
        <title>Genomic Encyclopedia of Type Strains, Phase IV (KMG-IV): sequencing the most valuable type-strain genomes for metagenomic binning, comparative biology and taxonomic classification.</title>
        <authorList>
            <person name="Goeker M."/>
        </authorList>
    </citation>
    <scope>NUCLEOTIDE SEQUENCE [LARGE SCALE GENOMIC DNA]</scope>
    <source>
        <strain evidence="2 3">DSM 29007</strain>
    </source>
</reference>
<dbReference type="AlphaFoldDB" id="A0A841H0E4"/>
<dbReference type="EMBL" id="JACHIA010000008">
    <property type="protein sequence ID" value="MBB6071467.1"/>
    <property type="molecule type" value="Genomic_DNA"/>
</dbReference>
<comment type="caution">
    <text evidence="2">The sequence shown here is derived from an EMBL/GenBank/DDBJ whole genome shotgun (WGS) entry which is preliminary data.</text>
</comment>
<sequence length="138" mass="14657">MYRMIAVGGLLLALFAGGTAPAAAQPADSNRIVDVHVDVGSENQSFDGSMPEGGRFRLTIAGRGTFELSAVLVNAATRTFRVSVYSGAEHAASADLRLVERVDARQEASVTLRSVPGVSVVIDGTRARTTARQRKKQR</sequence>
<evidence type="ECO:0000313" key="3">
    <source>
        <dbReference type="Proteomes" id="UP000582837"/>
    </source>
</evidence>
<keyword evidence="1" id="KW-0732">Signal</keyword>
<evidence type="ECO:0000256" key="1">
    <source>
        <dbReference type="SAM" id="SignalP"/>
    </source>
</evidence>